<dbReference type="HOGENOM" id="CLU_097806_7_3_9"/>
<dbReference type="eggNOG" id="COG0640">
    <property type="taxonomic scope" value="Bacteria"/>
</dbReference>
<organism evidence="5 7">
    <name type="scientific">Clostridium saccharoperbutylacetonicum N1-4(HMT)</name>
    <dbReference type="NCBI Taxonomy" id="931276"/>
    <lineage>
        <taxon>Bacteria</taxon>
        <taxon>Bacillati</taxon>
        <taxon>Bacillota</taxon>
        <taxon>Clostridia</taxon>
        <taxon>Eubacteriales</taxon>
        <taxon>Clostridiaceae</taxon>
        <taxon>Clostridium</taxon>
    </lineage>
</organism>
<protein>
    <submittedName>
        <fullName evidence="5">Regulatory protein ArsR</fullName>
    </submittedName>
</protein>
<dbReference type="PANTHER" id="PTHR43132">
    <property type="entry name" value="ARSENICAL RESISTANCE OPERON REPRESSOR ARSR-RELATED"/>
    <property type="match status" value="1"/>
</dbReference>
<evidence type="ECO:0000259" key="4">
    <source>
        <dbReference type="PROSITE" id="PS50987"/>
    </source>
</evidence>
<dbReference type="InterPro" id="IPR051011">
    <property type="entry name" value="Metal_resp_trans_reg"/>
</dbReference>
<sequence length="122" mass="14121">MFNEVEKIDNCNCIAIHHEIVDEVRKDMLEENILSDLADLFNIFGDTTRIKILHVLSKSEMCVCDISSLINMNRSSVSHQLKTLRQAKLVKYRKEGTIVYYSLSNDHVKQVFNQGLIHLIED</sequence>
<keyword evidence="2" id="KW-0238">DNA-binding</keyword>
<dbReference type="GO" id="GO:0003700">
    <property type="term" value="F:DNA-binding transcription factor activity"/>
    <property type="evidence" value="ECO:0007669"/>
    <property type="project" value="InterPro"/>
</dbReference>
<keyword evidence="1" id="KW-0805">Transcription regulation</keyword>
<keyword evidence="3" id="KW-0804">Transcription</keyword>
<dbReference type="PANTHER" id="PTHR43132:SF6">
    <property type="entry name" value="HTH-TYPE TRANSCRIPTIONAL REPRESSOR CZRA"/>
    <property type="match status" value="1"/>
</dbReference>
<dbReference type="KEGG" id="csr:Cspa_c22900"/>
<evidence type="ECO:0000313" key="5">
    <source>
        <dbReference type="EMBL" id="AGF56055.1"/>
    </source>
</evidence>
<dbReference type="SUPFAM" id="SSF46785">
    <property type="entry name" value="Winged helix' DNA-binding domain"/>
    <property type="match status" value="1"/>
</dbReference>
<dbReference type="EMBL" id="CP004121">
    <property type="protein sequence ID" value="AGF56055.1"/>
    <property type="molecule type" value="Genomic_DNA"/>
</dbReference>
<dbReference type="SMART" id="SM00418">
    <property type="entry name" value="HTH_ARSR"/>
    <property type="match status" value="1"/>
</dbReference>
<dbReference type="NCBIfam" id="NF033788">
    <property type="entry name" value="HTH_metalloreg"/>
    <property type="match status" value="1"/>
</dbReference>
<dbReference type="AlphaFoldDB" id="M1LSS3"/>
<dbReference type="InterPro" id="IPR011991">
    <property type="entry name" value="ArsR-like_HTH"/>
</dbReference>
<dbReference type="Gene3D" id="1.10.10.10">
    <property type="entry name" value="Winged helix-like DNA-binding domain superfamily/Winged helix DNA-binding domain"/>
    <property type="match status" value="1"/>
</dbReference>
<evidence type="ECO:0000256" key="1">
    <source>
        <dbReference type="ARBA" id="ARBA00023015"/>
    </source>
</evidence>
<dbReference type="PATRIC" id="fig|931276.5.peg.2293"/>
<dbReference type="CDD" id="cd00090">
    <property type="entry name" value="HTH_ARSR"/>
    <property type="match status" value="1"/>
</dbReference>
<dbReference type="InterPro" id="IPR001845">
    <property type="entry name" value="HTH_ArsR_DNA-bd_dom"/>
</dbReference>
<feature type="domain" description="HTH arsR-type" evidence="4">
    <location>
        <begin position="29"/>
        <end position="122"/>
    </location>
</feature>
<evidence type="ECO:0000256" key="3">
    <source>
        <dbReference type="ARBA" id="ARBA00023163"/>
    </source>
</evidence>
<dbReference type="InterPro" id="IPR036388">
    <property type="entry name" value="WH-like_DNA-bd_sf"/>
</dbReference>
<reference evidence="5 7" key="1">
    <citation type="submission" date="2013-02" db="EMBL/GenBank/DDBJ databases">
        <title>Genome sequence of Clostridium saccharoperbutylacetonicum N1-4(HMT).</title>
        <authorList>
            <person name="Poehlein A."/>
            <person name="Daniel R."/>
        </authorList>
    </citation>
    <scope>NUCLEOTIDE SEQUENCE [LARGE SCALE GENOMIC DNA]</scope>
    <source>
        <strain evidence="5">N1-4</strain>
        <strain evidence="7">N1-4(HMT)</strain>
    </source>
</reference>
<dbReference type="KEGG" id="csr:Cspa_c37000"/>
<dbReference type="EMBL" id="CP004121">
    <property type="protein sequence ID" value="AGF57460.1"/>
    <property type="molecule type" value="Genomic_DNA"/>
</dbReference>
<dbReference type="Proteomes" id="UP000011728">
    <property type="component" value="Chromosome"/>
</dbReference>
<gene>
    <name evidence="5" type="primary">arsR2</name>
    <name evidence="6" type="synonym">arsR3</name>
    <name evidence="5" type="ORF">Cspa_c22900</name>
    <name evidence="6" type="ORF">Cspa_c37000</name>
</gene>
<dbReference type="PRINTS" id="PR00778">
    <property type="entry name" value="HTHARSR"/>
</dbReference>
<name>M1LSS3_9CLOT</name>
<evidence type="ECO:0000256" key="2">
    <source>
        <dbReference type="ARBA" id="ARBA00023125"/>
    </source>
</evidence>
<accession>M1LSS3</accession>
<evidence type="ECO:0000313" key="7">
    <source>
        <dbReference type="Proteomes" id="UP000011728"/>
    </source>
</evidence>
<dbReference type="InterPro" id="IPR036390">
    <property type="entry name" value="WH_DNA-bd_sf"/>
</dbReference>
<evidence type="ECO:0000313" key="6">
    <source>
        <dbReference type="EMBL" id="AGF57460.1"/>
    </source>
</evidence>
<keyword evidence="7" id="KW-1185">Reference proteome</keyword>
<dbReference type="STRING" id="36745.CLSAP_34740"/>
<proteinExistence type="predicted"/>
<dbReference type="GO" id="GO:0003677">
    <property type="term" value="F:DNA binding"/>
    <property type="evidence" value="ECO:0007669"/>
    <property type="project" value="UniProtKB-KW"/>
</dbReference>
<dbReference type="Pfam" id="PF01022">
    <property type="entry name" value="HTH_5"/>
    <property type="match status" value="1"/>
</dbReference>
<dbReference type="RefSeq" id="WP_015392374.1">
    <property type="nucleotide sequence ID" value="NC_020291.1"/>
</dbReference>
<dbReference type="PROSITE" id="PS50987">
    <property type="entry name" value="HTH_ARSR_2"/>
    <property type="match status" value="1"/>
</dbReference>